<keyword evidence="2" id="KW-1185">Reference proteome</keyword>
<comment type="caution">
    <text evidence="1">The sequence shown here is derived from an EMBL/GenBank/DDBJ whole genome shotgun (WGS) entry which is preliminary data.</text>
</comment>
<accession>A0AAN8A7H7</accession>
<reference evidence="2" key="1">
    <citation type="submission" date="2023-07" db="EMBL/GenBank/DDBJ databases">
        <title>A draft genome of Kazachstania heterogenica Y-27499.</title>
        <authorList>
            <person name="Donic C."/>
            <person name="Kralova J.S."/>
            <person name="Fidel L."/>
            <person name="Ben-Dor S."/>
            <person name="Jung S."/>
        </authorList>
    </citation>
    <scope>NUCLEOTIDE SEQUENCE [LARGE SCALE GENOMIC DNA]</scope>
    <source>
        <strain evidence="2">Y27499</strain>
    </source>
</reference>
<dbReference type="Proteomes" id="UP001306508">
    <property type="component" value="Unassembled WGS sequence"/>
</dbReference>
<gene>
    <name evidence="1" type="ORF">RI543_004669</name>
</gene>
<organism evidence="1 2">
    <name type="scientific">Arxiozyma heterogenica</name>
    <dbReference type="NCBI Taxonomy" id="278026"/>
    <lineage>
        <taxon>Eukaryota</taxon>
        <taxon>Fungi</taxon>
        <taxon>Dikarya</taxon>
        <taxon>Ascomycota</taxon>
        <taxon>Saccharomycotina</taxon>
        <taxon>Saccharomycetes</taxon>
        <taxon>Saccharomycetales</taxon>
        <taxon>Saccharomycetaceae</taxon>
        <taxon>Arxiozyma</taxon>
    </lineage>
</organism>
<protein>
    <submittedName>
        <fullName evidence="1">Uncharacterized protein</fullName>
    </submittedName>
</protein>
<proteinExistence type="predicted"/>
<evidence type="ECO:0000313" key="2">
    <source>
        <dbReference type="Proteomes" id="UP001306508"/>
    </source>
</evidence>
<dbReference type="EMBL" id="JAWIZZ010000056">
    <property type="protein sequence ID" value="KAK5774135.1"/>
    <property type="molecule type" value="Genomic_DNA"/>
</dbReference>
<evidence type="ECO:0000313" key="1">
    <source>
        <dbReference type="EMBL" id="KAK5774135.1"/>
    </source>
</evidence>
<dbReference type="AlphaFoldDB" id="A0AAN8A7H7"/>
<sequence length="1069" mass="119345">MQRSVGIPGCGIPTNDYNNKLESPHYRDNFDNRFLYNLNHQHIPHDTTNIYSSLPKQESPFTNNELAGYINIPGAFMKDTNEEMVILQSDQREIHKDVIISDLSNTTREETPRSISIPYKTFKNSSVVQQLQSYSNLHKASAGFVSFNDTYNSTIAFDFGSRNYNLSTSSCKEISSSFNQTFISTQKHLATNTSESYSKFEPKVFIGVSKEVAGKWTSLVYPWERSVGNKVISTASAREISYQTIRSTTSIPQSFLYPSKISPDIFYDATSIPPNSISLKNVFSNLVSSNTGAGMSFSTPWEMGFNNKIMSTASLKEISYQTKMPVRDIPFNFNRNKEPTNKFPQLFHVGINVVSSETGLGGSFSRPWEMGFNNKKLSTSSVREISTKYNKTVSDIPVSSVNEFFISPISGHMLNTNVDLFSSNAGAFFSFSYPWEMGFNNRSISTSTAREISNGSKLNVIDIPRGFQTNYRVKKNTLRYMDLPIRKTKMFSVGVDAMSMGFGSGMSLATPNDMGFNNMPMTSSSIQEISARSNSTVLDCSQGFNTTCMKQKMHIDRLANNDLKNRDIMAPLMVGANLGPRNPFVSPHYMGFDNKPLSISSLREILPNRDKTVYFPHNTLTLGSTIYNPDKEQKLNKNILSIGLKNIVGANVAAQGPSQFKFYPPLGIKGMVKSFSEIYSPLNINTDKDISNELQEPLEGAFMPNVILAREFRGNILLHSKSSLTEHITNGKYNLLFDDLHNARITTNIFGSNLKPLKPVTLVTSKKTNLVPLLNMYTDQKGTANKNVSENQRLQGNLIALSSLSTVDESDNKAPLNKKMYPLNLEIKPKKNEIITLDSLFEKIGNTGRNKSSALNTQPTTFKAKFSEHNGKLASKRNYWTFTSEPGRARILQGSRRPATEEQISGKNNLHVGFDGRAVRRKSLGSVTKPEGAGYYPSLIDPDTPTYGFNENIDHLGLLALNEYYISNPITEVHKKRLSFSKELSPTGLFNIGETAGNKESQLEMASAESIDIINTSTPNPLERTVPRPFINGLVSEQRPVIRKPSPRRKSNALNIFDKFTQVITKSTI</sequence>
<name>A0AAN8A7H7_9SACH</name>